<organism evidence="2 3">
    <name type="scientific">Pseudomonas fluorescens</name>
    <dbReference type="NCBI Taxonomy" id="294"/>
    <lineage>
        <taxon>Bacteria</taxon>
        <taxon>Pseudomonadati</taxon>
        <taxon>Pseudomonadota</taxon>
        <taxon>Gammaproteobacteria</taxon>
        <taxon>Pseudomonadales</taxon>
        <taxon>Pseudomonadaceae</taxon>
        <taxon>Pseudomonas</taxon>
    </lineage>
</organism>
<dbReference type="EMBL" id="LCYA01000070">
    <property type="protein sequence ID" value="KWV87629.1"/>
    <property type="molecule type" value="Genomic_DNA"/>
</dbReference>
<evidence type="ECO:0000313" key="2">
    <source>
        <dbReference type="EMBL" id="KWV87629.1"/>
    </source>
</evidence>
<accession>A0A125QIH0</accession>
<name>A0A125QIH0_PSEFL</name>
<evidence type="ECO:0000256" key="1">
    <source>
        <dbReference type="SAM" id="Phobius"/>
    </source>
</evidence>
<sequence>MSRTHIGLKQARPTNKRILLSASALFVVGLSSWLIHDNALFHAQKYRHFMGFSTPSLFASGEHLIGGCRVYAMLPGERLN</sequence>
<gene>
    <name evidence="2" type="ORF">PFLmoz3_02712</name>
</gene>
<reference evidence="2 3" key="1">
    <citation type="submission" date="2015-05" db="EMBL/GenBank/DDBJ databases">
        <title>A genomic and transcriptomic approach to investigate the blue pigment phenotype in Pseudomonas fluorescens.</title>
        <authorList>
            <person name="Andreani N.A."/>
            <person name="Cardazzo B."/>
        </authorList>
    </citation>
    <scope>NUCLEOTIDE SEQUENCE [LARGE SCALE GENOMIC DNA]</scope>
    <source>
        <strain evidence="2 3">Ps_22</strain>
    </source>
</reference>
<dbReference type="AlphaFoldDB" id="A0A125QIH0"/>
<protein>
    <submittedName>
        <fullName evidence="2">Uncharacterized protein</fullName>
    </submittedName>
</protein>
<feature type="transmembrane region" description="Helical" evidence="1">
    <location>
        <begin position="18"/>
        <end position="36"/>
    </location>
</feature>
<keyword evidence="1" id="KW-0812">Transmembrane</keyword>
<keyword evidence="1" id="KW-0472">Membrane</keyword>
<evidence type="ECO:0000313" key="3">
    <source>
        <dbReference type="Proteomes" id="UP000061348"/>
    </source>
</evidence>
<keyword evidence="1" id="KW-1133">Transmembrane helix</keyword>
<proteinExistence type="predicted"/>
<comment type="caution">
    <text evidence="2">The sequence shown here is derived from an EMBL/GenBank/DDBJ whole genome shotgun (WGS) entry which is preliminary data.</text>
</comment>
<dbReference type="Proteomes" id="UP000061348">
    <property type="component" value="Unassembled WGS sequence"/>
</dbReference>